<evidence type="ECO:0000259" key="1">
    <source>
        <dbReference type="Pfam" id="PF04149"/>
    </source>
</evidence>
<dbReference type="Pfam" id="PF04149">
    <property type="entry name" value="DUF397"/>
    <property type="match status" value="1"/>
</dbReference>
<dbReference type="AlphaFoldDB" id="A0A4D4M2W1"/>
<accession>A0A4D4M2W1</accession>
<sequence>MSVESVPGGGTQLEWFKSSYSSGEPGSDCVEVATAPDTVHIRDSKNKEGAQLAFPKGPWADFVAHTAKG</sequence>
<evidence type="ECO:0000313" key="2">
    <source>
        <dbReference type="EMBL" id="GDY66180.1"/>
    </source>
</evidence>
<dbReference type="OMA" id="NSELAWF"/>
<dbReference type="Proteomes" id="UP000302139">
    <property type="component" value="Unassembled WGS sequence"/>
</dbReference>
<protein>
    <recommendedName>
        <fullName evidence="1">DUF397 domain-containing protein</fullName>
    </recommendedName>
</protein>
<dbReference type="EMBL" id="BJHX01000001">
    <property type="protein sequence ID" value="GDY66180.1"/>
    <property type="molecule type" value="Genomic_DNA"/>
</dbReference>
<gene>
    <name evidence="2" type="ORF">SAV14893_055730</name>
</gene>
<dbReference type="GeneID" id="41543046"/>
<proteinExistence type="predicted"/>
<feature type="domain" description="DUF397" evidence="1">
    <location>
        <begin position="13"/>
        <end position="65"/>
    </location>
</feature>
<organism evidence="2 3">
    <name type="scientific">Streptomyces avermitilis</name>
    <dbReference type="NCBI Taxonomy" id="33903"/>
    <lineage>
        <taxon>Bacteria</taxon>
        <taxon>Bacillati</taxon>
        <taxon>Actinomycetota</taxon>
        <taxon>Actinomycetes</taxon>
        <taxon>Kitasatosporales</taxon>
        <taxon>Streptomycetaceae</taxon>
        <taxon>Streptomyces</taxon>
    </lineage>
</organism>
<name>A0A4D4M2W1_STRAX</name>
<dbReference type="RefSeq" id="WP_010987368.1">
    <property type="nucleotide sequence ID" value="NZ_BAABTN010000052.1"/>
</dbReference>
<evidence type="ECO:0000313" key="3">
    <source>
        <dbReference type="Proteomes" id="UP000302139"/>
    </source>
</evidence>
<comment type="caution">
    <text evidence="2">The sequence shown here is derived from an EMBL/GenBank/DDBJ whole genome shotgun (WGS) entry which is preliminary data.</text>
</comment>
<reference evidence="2 3" key="1">
    <citation type="submission" date="2019-04" db="EMBL/GenBank/DDBJ databases">
        <title>Draft genome sequences of Streptomyces avermitilis NBRC 14893.</title>
        <authorList>
            <person name="Komaki H."/>
            <person name="Tamura T."/>
            <person name="Hosoyama A."/>
        </authorList>
    </citation>
    <scope>NUCLEOTIDE SEQUENCE [LARGE SCALE GENOMIC DNA]</scope>
    <source>
        <strain evidence="2 3">NBRC 14893</strain>
    </source>
</reference>
<dbReference type="InterPro" id="IPR007278">
    <property type="entry name" value="DUF397"/>
</dbReference>